<sequence>MISYKLTLSERDEMTKHRTVFQIFQAAKLSKTKTQSDFYEFPYSEMNPFSLLSNETYLLFSHMAFSLSIF</sequence>
<reference evidence="1 2" key="1">
    <citation type="submission" date="2021-04" db="EMBL/GenBank/DDBJ databases">
        <authorList>
            <person name="Bliznina A."/>
        </authorList>
    </citation>
    <scope>NUCLEOTIDE SEQUENCE [LARGE SCALE GENOMIC DNA]</scope>
</reference>
<evidence type="ECO:0000313" key="2">
    <source>
        <dbReference type="Proteomes" id="UP001158576"/>
    </source>
</evidence>
<gene>
    <name evidence="1" type="ORF">OKIOD_LOCUS5304</name>
</gene>
<dbReference type="EMBL" id="OU015569">
    <property type="protein sequence ID" value="CAG5094653.1"/>
    <property type="molecule type" value="Genomic_DNA"/>
</dbReference>
<proteinExistence type="predicted"/>
<name>A0ABN7S9I0_OIKDI</name>
<evidence type="ECO:0000313" key="1">
    <source>
        <dbReference type="EMBL" id="CAG5094653.1"/>
    </source>
</evidence>
<protein>
    <submittedName>
        <fullName evidence="1">Oidioi.mRNA.OKI2018_I69.XSR.g13746.t1.cds</fullName>
    </submittedName>
</protein>
<accession>A0ABN7S9I0</accession>
<organism evidence="1 2">
    <name type="scientific">Oikopleura dioica</name>
    <name type="common">Tunicate</name>
    <dbReference type="NCBI Taxonomy" id="34765"/>
    <lineage>
        <taxon>Eukaryota</taxon>
        <taxon>Metazoa</taxon>
        <taxon>Chordata</taxon>
        <taxon>Tunicata</taxon>
        <taxon>Appendicularia</taxon>
        <taxon>Copelata</taxon>
        <taxon>Oikopleuridae</taxon>
        <taxon>Oikopleura</taxon>
    </lineage>
</organism>
<keyword evidence="2" id="KW-1185">Reference proteome</keyword>
<dbReference type="Proteomes" id="UP001158576">
    <property type="component" value="Chromosome XSR"/>
</dbReference>